<name>A0AAD7E4E5_9AGAR</name>
<protein>
    <submittedName>
        <fullName evidence="1">Uncharacterized protein</fullName>
    </submittedName>
</protein>
<organism evidence="1 2">
    <name type="scientific">Mycena pura</name>
    <dbReference type="NCBI Taxonomy" id="153505"/>
    <lineage>
        <taxon>Eukaryota</taxon>
        <taxon>Fungi</taxon>
        <taxon>Dikarya</taxon>
        <taxon>Basidiomycota</taxon>
        <taxon>Agaricomycotina</taxon>
        <taxon>Agaricomycetes</taxon>
        <taxon>Agaricomycetidae</taxon>
        <taxon>Agaricales</taxon>
        <taxon>Marasmiineae</taxon>
        <taxon>Mycenaceae</taxon>
        <taxon>Mycena</taxon>
    </lineage>
</organism>
<comment type="caution">
    <text evidence="1">The sequence shown here is derived from an EMBL/GenBank/DDBJ whole genome shotgun (WGS) entry which is preliminary data.</text>
</comment>
<dbReference type="EMBL" id="JARJCW010000002">
    <property type="protein sequence ID" value="KAJ7228284.1"/>
    <property type="molecule type" value="Genomic_DNA"/>
</dbReference>
<reference evidence="1" key="1">
    <citation type="submission" date="2023-03" db="EMBL/GenBank/DDBJ databases">
        <title>Massive genome expansion in bonnet fungi (Mycena s.s.) driven by repeated elements and novel gene families across ecological guilds.</title>
        <authorList>
            <consortium name="Lawrence Berkeley National Laboratory"/>
            <person name="Harder C.B."/>
            <person name="Miyauchi S."/>
            <person name="Viragh M."/>
            <person name="Kuo A."/>
            <person name="Thoen E."/>
            <person name="Andreopoulos B."/>
            <person name="Lu D."/>
            <person name="Skrede I."/>
            <person name="Drula E."/>
            <person name="Henrissat B."/>
            <person name="Morin E."/>
            <person name="Kohler A."/>
            <person name="Barry K."/>
            <person name="LaButti K."/>
            <person name="Morin E."/>
            <person name="Salamov A."/>
            <person name="Lipzen A."/>
            <person name="Mereny Z."/>
            <person name="Hegedus B."/>
            <person name="Baldrian P."/>
            <person name="Stursova M."/>
            <person name="Weitz H."/>
            <person name="Taylor A."/>
            <person name="Grigoriev I.V."/>
            <person name="Nagy L.G."/>
            <person name="Martin F."/>
            <person name="Kauserud H."/>
        </authorList>
    </citation>
    <scope>NUCLEOTIDE SEQUENCE</scope>
    <source>
        <strain evidence="1">9144</strain>
    </source>
</reference>
<accession>A0AAD7E4E5</accession>
<evidence type="ECO:0000313" key="1">
    <source>
        <dbReference type="EMBL" id="KAJ7228284.1"/>
    </source>
</evidence>
<keyword evidence="2" id="KW-1185">Reference proteome</keyword>
<sequence length="318" mass="35794">MEATDALWRAHANNRLAASSICKRDKAEAEGYESPKSDDDWFVRDDSVHVLRLIRRTMRGLEEEMLLPDGILQKSVAVLNCEAVFEEADDPRTVSRLSRIYFPPDPCISTFICCTIAACASTTSNGASVWDANSIIAPRDSGQRRKNPWRWRSIAWATWDDLGGRNYGQRRVEQRSCDLYDEGVMDLHKALFGALPESDVARRQALMNVVRVLLAAAGIDYEIVYEEGEEDHPPSRESKKGHLIWTSCGLSDRWIPGVEEEAGKKEKGLVQENMGSRKNTTMQAASCVKWGGQHRRWPSQSALAGGLVQLRHPFKFED</sequence>
<proteinExistence type="predicted"/>
<dbReference type="Proteomes" id="UP001219525">
    <property type="component" value="Unassembled WGS sequence"/>
</dbReference>
<gene>
    <name evidence="1" type="ORF">GGX14DRAFT_612032</name>
</gene>
<dbReference type="AlphaFoldDB" id="A0AAD7E4E5"/>
<evidence type="ECO:0000313" key="2">
    <source>
        <dbReference type="Proteomes" id="UP001219525"/>
    </source>
</evidence>